<evidence type="ECO:0000313" key="3">
    <source>
        <dbReference type="Proteomes" id="UP001152622"/>
    </source>
</evidence>
<name>A0A9Q1ERP3_SYNKA</name>
<organism evidence="2 3">
    <name type="scientific">Synaphobranchus kaupii</name>
    <name type="common">Kaup's arrowtooth eel</name>
    <dbReference type="NCBI Taxonomy" id="118154"/>
    <lineage>
        <taxon>Eukaryota</taxon>
        <taxon>Metazoa</taxon>
        <taxon>Chordata</taxon>
        <taxon>Craniata</taxon>
        <taxon>Vertebrata</taxon>
        <taxon>Euteleostomi</taxon>
        <taxon>Actinopterygii</taxon>
        <taxon>Neopterygii</taxon>
        <taxon>Teleostei</taxon>
        <taxon>Anguilliformes</taxon>
        <taxon>Synaphobranchidae</taxon>
        <taxon>Synaphobranchus</taxon>
    </lineage>
</organism>
<accession>A0A9Q1ERP3</accession>
<sequence length="218" mass="24646">MKMGVAGRWTGQYSESKDHASPSKSRIFQISHQTITKWTAGYYWTFSLHGNCVPSTVEALGVALFLLPRVKTTEVSRNAVVFNFSQLLWLSARPPACPHLLPISPWRSPHKHSHCFKTQGLVLSASALGSANPPTQIPPSTYTALHTTPARVRRRPHQRDWKVVQYDMAASWSRRRRSARPEVSRQTGGRAYPRATRTDSEFLFEQQKKRLLGHGGCR</sequence>
<feature type="region of interest" description="Disordered" evidence="1">
    <location>
        <begin position="1"/>
        <end position="20"/>
    </location>
</feature>
<dbReference type="EMBL" id="JAINUF010000013">
    <property type="protein sequence ID" value="KAJ8343717.1"/>
    <property type="molecule type" value="Genomic_DNA"/>
</dbReference>
<keyword evidence="3" id="KW-1185">Reference proteome</keyword>
<feature type="region of interest" description="Disordered" evidence="1">
    <location>
        <begin position="175"/>
        <end position="200"/>
    </location>
</feature>
<protein>
    <submittedName>
        <fullName evidence="2">Uncharacterized protein</fullName>
    </submittedName>
</protein>
<gene>
    <name evidence="2" type="ORF">SKAU_G00310460</name>
</gene>
<proteinExistence type="predicted"/>
<comment type="caution">
    <text evidence="2">The sequence shown here is derived from an EMBL/GenBank/DDBJ whole genome shotgun (WGS) entry which is preliminary data.</text>
</comment>
<dbReference type="Proteomes" id="UP001152622">
    <property type="component" value="Chromosome 13"/>
</dbReference>
<reference evidence="2" key="1">
    <citation type="journal article" date="2023" name="Science">
        <title>Genome structures resolve the early diversification of teleost fishes.</title>
        <authorList>
            <person name="Parey E."/>
            <person name="Louis A."/>
            <person name="Montfort J."/>
            <person name="Bouchez O."/>
            <person name="Roques C."/>
            <person name="Iampietro C."/>
            <person name="Lluch J."/>
            <person name="Castinel A."/>
            <person name="Donnadieu C."/>
            <person name="Desvignes T."/>
            <person name="Floi Bucao C."/>
            <person name="Jouanno E."/>
            <person name="Wen M."/>
            <person name="Mejri S."/>
            <person name="Dirks R."/>
            <person name="Jansen H."/>
            <person name="Henkel C."/>
            <person name="Chen W.J."/>
            <person name="Zahm M."/>
            <person name="Cabau C."/>
            <person name="Klopp C."/>
            <person name="Thompson A.W."/>
            <person name="Robinson-Rechavi M."/>
            <person name="Braasch I."/>
            <person name="Lecointre G."/>
            <person name="Bobe J."/>
            <person name="Postlethwait J.H."/>
            <person name="Berthelot C."/>
            <person name="Roest Crollius H."/>
            <person name="Guiguen Y."/>
        </authorList>
    </citation>
    <scope>NUCLEOTIDE SEQUENCE</scope>
    <source>
        <strain evidence="2">WJC10195</strain>
    </source>
</reference>
<evidence type="ECO:0000256" key="1">
    <source>
        <dbReference type="SAM" id="MobiDB-lite"/>
    </source>
</evidence>
<dbReference type="AlphaFoldDB" id="A0A9Q1ERP3"/>
<evidence type="ECO:0000313" key="2">
    <source>
        <dbReference type="EMBL" id="KAJ8343717.1"/>
    </source>
</evidence>